<organism evidence="2 3">
    <name type="scientific">Abditibacterium utsteinense</name>
    <dbReference type="NCBI Taxonomy" id="1960156"/>
    <lineage>
        <taxon>Bacteria</taxon>
        <taxon>Pseudomonadati</taxon>
        <taxon>Abditibacteriota</taxon>
        <taxon>Abditibacteriia</taxon>
        <taxon>Abditibacteriales</taxon>
        <taxon>Abditibacteriaceae</taxon>
        <taxon>Abditibacterium</taxon>
    </lineage>
</organism>
<dbReference type="Pfam" id="PF00665">
    <property type="entry name" value="rve"/>
    <property type="match status" value="1"/>
</dbReference>
<comment type="caution">
    <text evidence="2">The sequence shown here is derived from an EMBL/GenBank/DDBJ whole genome shotgun (WGS) entry which is preliminary data.</text>
</comment>
<name>A0A2S8SNT7_9BACT</name>
<evidence type="ECO:0000313" key="3">
    <source>
        <dbReference type="Proteomes" id="UP000237684"/>
    </source>
</evidence>
<dbReference type="PANTHER" id="PTHR47515:SF1">
    <property type="entry name" value="BLR2054 PROTEIN"/>
    <property type="match status" value="1"/>
</dbReference>
<dbReference type="GO" id="GO:0003676">
    <property type="term" value="F:nucleic acid binding"/>
    <property type="evidence" value="ECO:0007669"/>
    <property type="project" value="InterPro"/>
</dbReference>
<gene>
    <name evidence="2" type="ORF">B1R32_1347</name>
</gene>
<proteinExistence type="predicted"/>
<dbReference type="EMBL" id="NIGF01000034">
    <property type="protein sequence ID" value="PQV62449.1"/>
    <property type="molecule type" value="Genomic_DNA"/>
</dbReference>
<keyword evidence="3" id="KW-1185">Reference proteome</keyword>
<dbReference type="SUPFAM" id="SSF53098">
    <property type="entry name" value="Ribonuclease H-like"/>
    <property type="match status" value="1"/>
</dbReference>
<dbReference type="Proteomes" id="UP000237684">
    <property type="component" value="Unassembled WGS sequence"/>
</dbReference>
<evidence type="ECO:0000259" key="1">
    <source>
        <dbReference type="PROSITE" id="PS50994"/>
    </source>
</evidence>
<dbReference type="PROSITE" id="PS50994">
    <property type="entry name" value="INTEGRASE"/>
    <property type="match status" value="1"/>
</dbReference>
<dbReference type="InParanoid" id="A0A2S8SNT7"/>
<dbReference type="InterPro" id="IPR001584">
    <property type="entry name" value="Integrase_cat-core"/>
</dbReference>
<reference evidence="2 3" key="1">
    <citation type="journal article" date="2018" name="Syst. Appl. Microbiol.">
        <title>Abditibacterium utsteinense sp. nov., the first cultivated member of candidate phylum FBP, isolated from ice-free Antarctic soil samples.</title>
        <authorList>
            <person name="Tahon G."/>
            <person name="Tytgat B."/>
            <person name="Lebbe L."/>
            <person name="Carlier A."/>
            <person name="Willems A."/>
        </authorList>
    </citation>
    <scope>NUCLEOTIDE SEQUENCE [LARGE SCALE GENOMIC DNA]</scope>
    <source>
        <strain evidence="2 3">LMG 29911</strain>
    </source>
</reference>
<feature type="domain" description="Integrase catalytic" evidence="1">
    <location>
        <begin position="1"/>
        <end position="74"/>
    </location>
</feature>
<dbReference type="GO" id="GO:0015074">
    <property type="term" value="P:DNA integration"/>
    <property type="evidence" value="ECO:0007669"/>
    <property type="project" value="InterPro"/>
</dbReference>
<sequence length="74" mass="8318">MDTSLTGQCVVRVLQCLLETRGKPQVIQVDNGPEFTGRALDEWEHKNQIKLHFIEPGKPTQNGVIESFNGKIAR</sequence>
<dbReference type="InterPro" id="IPR036397">
    <property type="entry name" value="RNaseH_sf"/>
</dbReference>
<dbReference type="InterPro" id="IPR012337">
    <property type="entry name" value="RNaseH-like_sf"/>
</dbReference>
<protein>
    <submittedName>
        <fullName evidence="2">Integrase core domain-containing protein</fullName>
    </submittedName>
</protein>
<accession>A0A2S8SNT7</accession>
<dbReference type="PANTHER" id="PTHR47515">
    <property type="entry name" value="LOW CALCIUM RESPONSE LOCUS PROTEIN T"/>
    <property type="match status" value="1"/>
</dbReference>
<evidence type="ECO:0000313" key="2">
    <source>
        <dbReference type="EMBL" id="PQV62449.1"/>
    </source>
</evidence>
<dbReference type="AlphaFoldDB" id="A0A2S8SNT7"/>
<dbReference type="Gene3D" id="3.30.420.10">
    <property type="entry name" value="Ribonuclease H-like superfamily/Ribonuclease H"/>
    <property type="match status" value="1"/>
</dbReference>